<dbReference type="InterPro" id="IPR002802">
    <property type="entry name" value="Endo_dU"/>
</dbReference>
<name>A0A7J3ZJM9_9CREN</name>
<dbReference type="PANTHER" id="PTHR39518">
    <property type="entry name" value="UPF0215 PROTEIN MJ1150"/>
    <property type="match status" value="1"/>
</dbReference>
<dbReference type="AlphaFoldDB" id="A0A7J3ZJM9"/>
<protein>
    <recommendedName>
        <fullName evidence="1">UPF0215 protein ENM78_02385</fullName>
    </recommendedName>
</protein>
<dbReference type="EMBL" id="DRZC01000032">
    <property type="protein sequence ID" value="HHQ80297.1"/>
    <property type="molecule type" value="Genomic_DNA"/>
</dbReference>
<proteinExistence type="inferred from homology"/>
<dbReference type="HAMAP" id="MF_00582">
    <property type="entry name" value="UPF0215"/>
    <property type="match status" value="1"/>
</dbReference>
<organism evidence="2">
    <name type="scientific">Fervidicoccus fontis</name>
    <dbReference type="NCBI Taxonomy" id="683846"/>
    <lineage>
        <taxon>Archaea</taxon>
        <taxon>Thermoproteota</taxon>
        <taxon>Thermoprotei</taxon>
        <taxon>Fervidicoccales</taxon>
        <taxon>Fervidicoccaceae</taxon>
        <taxon>Fervidicoccus</taxon>
    </lineage>
</organism>
<reference evidence="2" key="1">
    <citation type="journal article" date="2020" name="mSystems">
        <title>Genome- and Community-Level Interaction Insights into Carbon Utilization and Element Cycling Functions of Hydrothermarchaeota in Hydrothermal Sediment.</title>
        <authorList>
            <person name="Zhou Z."/>
            <person name="Liu Y."/>
            <person name="Xu W."/>
            <person name="Pan J."/>
            <person name="Luo Z.H."/>
            <person name="Li M."/>
        </authorList>
    </citation>
    <scope>NUCLEOTIDE SEQUENCE [LARGE SCALE GENOMIC DNA]</scope>
    <source>
        <strain evidence="2">SpSt-1116</strain>
    </source>
</reference>
<comment type="similarity">
    <text evidence="1">Belongs to the UPF0215 family.</text>
</comment>
<sequence length="196" mass="21999">MKRTSISIGIDDGFFPPPPKKKGLTVLAGVLTLNLQPLRAALERVTIDGLDGTERAVEIVKRLLEGESGDVAVFLDGISIAGFNYIDPQALEESTGTMVVAVFRGPLSLEKIERALKKHFSDWEHRLSIYRLVVPRIKRATTKRGRVYYYAPSLDSIRAIRILEENQIYSPIPEPLRIADMLASEVSRLLRRMRAL</sequence>
<dbReference type="PANTHER" id="PTHR39518:SF2">
    <property type="entry name" value="UPF0215 PROTEIN MJ1150"/>
    <property type="match status" value="1"/>
</dbReference>
<dbReference type="PIRSF" id="PIRSF006380">
    <property type="entry name" value="UCP006380"/>
    <property type="match status" value="1"/>
</dbReference>
<accession>A0A7J3ZJM9</accession>
<dbReference type="Gene3D" id="3.30.2170.10">
    <property type="entry name" value="archaeoglobus fulgidus dsm 4304 superfamily"/>
    <property type="match status" value="1"/>
</dbReference>
<dbReference type="Pfam" id="PF01949">
    <property type="entry name" value="Endo_dU"/>
    <property type="match status" value="1"/>
</dbReference>
<comment type="caution">
    <text evidence="2">The sequence shown here is derived from an EMBL/GenBank/DDBJ whole genome shotgun (WGS) entry which is preliminary data.</text>
</comment>
<evidence type="ECO:0000313" key="2">
    <source>
        <dbReference type="EMBL" id="HHQ80297.1"/>
    </source>
</evidence>
<gene>
    <name evidence="2" type="ORF">ENM78_02385</name>
</gene>
<evidence type="ECO:0000256" key="1">
    <source>
        <dbReference type="HAMAP-Rule" id="MF_00582"/>
    </source>
</evidence>